<dbReference type="Proteomes" id="UP000283269">
    <property type="component" value="Unassembled WGS sequence"/>
</dbReference>
<feature type="transmembrane region" description="Helical" evidence="4">
    <location>
        <begin position="12"/>
        <end position="37"/>
    </location>
</feature>
<dbReference type="Gene3D" id="3.40.50.1220">
    <property type="entry name" value="TPP-binding domain"/>
    <property type="match status" value="2"/>
</dbReference>
<dbReference type="GO" id="GO:0005739">
    <property type="term" value="C:mitochondrion"/>
    <property type="evidence" value="ECO:0007669"/>
    <property type="project" value="UniProtKB-SubCell"/>
</dbReference>
<dbReference type="InterPro" id="IPR026591">
    <property type="entry name" value="Sirtuin_cat_small_dom_sf"/>
</dbReference>
<evidence type="ECO:0000313" key="5">
    <source>
        <dbReference type="EMBL" id="PPQ70781.1"/>
    </source>
</evidence>
<keyword evidence="4" id="KW-1133">Transmembrane helix</keyword>
<gene>
    <name evidence="5" type="ORF">CVT25_000035</name>
</gene>
<comment type="subcellular location">
    <subcellularLocation>
        <location evidence="1">Mitochondrion</location>
    </subcellularLocation>
</comment>
<evidence type="ECO:0000256" key="3">
    <source>
        <dbReference type="ARBA" id="ARBA00023128"/>
    </source>
</evidence>
<keyword evidence="4" id="KW-0472">Membrane</keyword>
<dbReference type="GO" id="GO:0016740">
    <property type="term" value="F:transferase activity"/>
    <property type="evidence" value="ECO:0007669"/>
    <property type="project" value="UniProtKB-KW"/>
</dbReference>
<keyword evidence="4" id="KW-0812">Transmembrane</keyword>
<evidence type="ECO:0000256" key="2">
    <source>
        <dbReference type="ARBA" id="ARBA00022679"/>
    </source>
</evidence>
<dbReference type="OrthoDB" id="3047070at2759"/>
<dbReference type="InterPro" id="IPR029035">
    <property type="entry name" value="DHS-like_NAD/FAD-binding_dom"/>
</dbReference>
<proteinExistence type="predicted"/>
<sequence length="241" mass="26669">MEKTCVKDAIPLILTAQAVIVIIGTGVSVAAGIPAFYGKRGIEVKTSNGGSVEDQMSAGVMSKLMGDACVAFRYMDLCSSYAARFAQREDHWKTIFMISNLGFYPVADLVKRRPEIRLYDEEMGPGKIIMDIVSADARSISKGDALVVVGTNLDMPGIIQIIQTIGTAIDEIAGHAIYIDLKAPPTFLSKQFSHFVQGDCQEFAMGAIDKLNDGERDKLVECTYIEEMERRRDMRPLWDWM</sequence>
<dbReference type="Gene3D" id="3.30.1600.10">
    <property type="entry name" value="SIR2/SIRT2 'Small Domain"/>
    <property type="match status" value="1"/>
</dbReference>
<comment type="caution">
    <text evidence="5">The sequence shown here is derived from an EMBL/GenBank/DDBJ whole genome shotgun (WGS) entry which is preliminary data.</text>
</comment>
<evidence type="ECO:0000256" key="1">
    <source>
        <dbReference type="ARBA" id="ARBA00004173"/>
    </source>
</evidence>
<dbReference type="InParanoid" id="A0A409VX00"/>
<evidence type="ECO:0000313" key="6">
    <source>
        <dbReference type="Proteomes" id="UP000283269"/>
    </source>
</evidence>
<dbReference type="AlphaFoldDB" id="A0A409VX00"/>
<dbReference type="EMBL" id="NHYD01003890">
    <property type="protein sequence ID" value="PPQ70781.1"/>
    <property type="molecule type" value="Genomic_DNA"/>
</dbReference>
<accession>A0A409VX00</accession>
<keyword evidence="3" id="KW-0496">Mitochondrion</keyword>
<organism evidence="5 6">
    <name type="scientific">Psilocybe cyanescens</name>
    <dbReference type="NCBI Taxonomy" id="93625"/>
    <lineage>
        <taxon>Eukaryota</taxon>
        <taxon>Fungi</taxon>
        <taxon>Dikarya</taxon>
        <taxon>Basidiomycota</taxon>
        <taxon>Agaricomycotina</taxon>
        <taxon>Agaricomycetes</taxon>
        <taxon>Agaricomycetidae</taxon>
        <taxon>Agaricales</taxon>
        <taxon>Agaricineae</taxon>
        <taxon>Strophariaceae</taxon>
        <taxon>Psilocybe</taxon>
    </lineage>
</organism>
<protein>
    <submittedName>
        <fullName evidence="5">Uncharacterized protein</fullName>
    </submittedName>
</protein>
<dbReference type="SUPFAM" id="SSF52467">
    <property type="entry name" value="DHS-like NAD/FAD-binding domain"/>
    <property type="match status" value="1"/>
</dbReference>
<reference evidence="5 6" key="1">
    <citation type="journal article" date="2018" name="Evol. Lett.">
        <title>Horizontal gene cluster transfer increased hallucinogenic mushroom diversity.</title>
        <authorList>
            <person name="Reynolds H.T."/>
            <person name="Vijayakumar V."/>
            <person name="Gluck-Thaler E."/>
            <person name="Korotkin H.B."/>
            <person name="Matheny P.B."/>
            <person name="Slot J.C."/>
        </authorList>
    </citation>
    <scope>NUCLEOTIDE SEQUENCE [LARGE SCALE GENOMIC DNA]</scope>
    <source>
        <strain evidence="5 6">2631</strain>
    </source>
</reference>
<keyword evidence="2" id="KW-0808">Transferase</keyword>
<name>A0A409VX00_PSICY</name>
<keyword evidence="6" id="KW-1185">Reference proteome</keyword>
<evidence type="ECO:0000256" key="4">
    <source>
        <dbReference type="SAM" id="Phobius"/>
    </source>
</evidence>